<dbReference type="Proteomes" id="UP001634393">
    <property type="component" value="Unassembled WGS sequence"/>
</dbReference>
<dbReference type="EMBL" id="JBJXBP010000004">
    <property type="protein sequence ID" value="KAL3834157.1"/>
    <property type="molecule type" value="Genomic_DNA"/>
</dbReference>
<name>A0ABD3TCW8_9LAMI</name>
<evidence type="ECO:0000313" key="2">
    <source>
        <dbReference type="Proteomes" id="UP001634393"/>
    </source>
</evidence>
<comment type="caution">
    <text evidence="1">The sequence shown here is derived from an EMBL/GenBank/DDBJ whole genome shotgun (WGS) entry which is preliminary data.</text>
</comment>
<accession>A0ABD3TCW8</accession>
<organism evidence="1 2">
    <name type="scientific">Penstemon smallii</name>
    <dbReference type="NCBI Taxonomy" id="265156"/>
    <lineage>
        <taxon>Eukaryota</taxon>
        <taxon>Viridiplantae</taxon>
        <taxon>Streptophyta</taxon>
        <taxon>Embryophyta</taxon>
        <taxon>Tracheophyta</taxon>
        <taxon>Spermatophyta</taxon>
        <taxon>Magnoliopsida</taxon>
        <taxon>eudicotyledons</taxon>
        <taxon>Gunneridae</taxon>
        <taxon>Pentapetalae</taxon>
        <taxon>asterids</taxon>
        <taxon>lamiids</taxon>
        <taxon>Lamiales</taxon>
        <taxon>Plantaginaceae</taxon>
        <taxon>Cheloneae</taxon>
        <taxon>Penstemon</taxon>
    </lineage>
</organism>
<keyword evidence="2" id="KW-1185">Reference proteome</keyword>
<protein>
    <submittedName>
        <fullName evidence="1">Uncharacterized protein</fullName>
    </submittedName>
</protein>
<reference evidence="1 2" key="1">
    <citation type="submission" date="2024-12" db="EMBL/GenBank/DDBJ databases">
        <title>The unique morphological basis and parallel evolutionary history of personate flowers in Penstemon.</title>
        <authorList>
            <person name="Depatie T.H."/>
            <person name="Wessinger C.A."/>
        </authorList>
    </citation>
    <scope>NUCLEOTIDE SEQUENCE [LARGE SCALE GENOMIC DNA]</scope>
    <source>
        <strain evidence="1">WTNN_2</strain>
        <tissue evidence="1">Leaf</tissue>
    </source>
</reference>
<gene>
    <name evidence="1" type="ORF">ACJIZ3_008893</name>
</gene>
<dbReference type="AlphaFoldDB" id="A0ABD3TCW8"/>
<proteinExistence type="predicted"/>
<evidence type="ECO:0000313" key="1">
    <source>
        <dbReference type="EMBL" id="KAL3834157.1"/>
    </source>
</evidence>
<sequence>MPMTRTQRADYAAQYGGWSPHERVFFLNRLYEAASQGEIHEVVGLMGVIQGIATQMNENFQPRRFTLTALRNMLHRLRLDYVDFCQFLENPWVHYDPIEVKVTVRAPYWQTVNPRDEPPSYRRYRLHGEPNYTRLRMIFDIKRCAILPPEVVGSPEWPIHIRADDEDALAVIPFNLPRYIAPEATPPQPVTENIGNVVSSALNGGAGGAENLTGLFGHGLWNVD</sequence>